<keyword evidence="3" id="KW-0813">Transport</keyword>
<keyword evidence="11" id="KW-1185">Reference proteome</keyword>
<evidence type="ECO:0000256" key="7">
    <source>
        <dbReference type="ARBA" id="ARBA00023136"/>
    </source>
</evidence>
<evidence type="ECO:0000256" key="5">
    <source>
        <dbReference type="ARBA" id="ARBA00022692"/>
    </source>
</evidence>
<evidence type="ECO:0000256" key="8">
    <source>
        <dbReference type="SAM" id="Phobius"/>
    </source>
</evidence>
<dbReference type="PANTHER" id="PTHR30294">
    <property type="entry name" value="MEMBRANE COMPONENT OF ABC TRANSPORTER YHHJ-RELATED"/>
    <property type="match status" value="1"/>
</dbReference>
<evidence type="ECO:0000313" key="10">
    <source>
        <dbReference type="EMBL" id="SCC06364.1"/>
    </source>
</evidence>
<evidence type="ECO:0000256" key="2">
    <source>
        <dbReference type="ARBA" id="ARBA00007783"/>
    </source>
</evidence>
<comment type="similarity">
    <text evidence="2">Belongs to the ABC-2 integral membrane protein family.</text>
</comment>
<dbReference type="PROSITE" id="PS51012">
    <property type="entry name" value="ABC_TM2"/>
    <property type="match status" value="1"/>
</dbReference>
<dbReference type="InterPro" id="IPR047817">
    <property type="entry name" value="ABC2_TM_bact-type"/>
</dbReference>
<feature type="transmembrane region" description="Helical" evidence="8">
    <location>
        <begin position="340"/>
        <end position="362"/>
    </location>
</feature>
<evidence type="ECO:0000256" key="4">
    <source>
        <dbReference type="ARBA" id="ARBA00022475"/>
    </source>
</evidence>
<keyword evidence="4" id="KW-1003">Cell membrane</keyword>
<dbReference type="Pfam" id="PF12698">
    <property type="entry name" value="ABC2_membrane_3"/>
    <property type="match status" value="1"/>
</dbReference>
<keyword evidence="6 8" id="KW-1133">Transmembrane helix</keyword>
<dbReference type="EMBL" id="FMAO01000011">
    <property type="protein sequence ID" value="SCC06364.1"/>
    <property type="molecule type" value="Genomic_DNA"/>
</dbReference>
<evidence type="ECO:0000256" key="3">
    <source>
        <dbReference type="ARBA" id="ARBA00022448"/>
    </source>
</evidence>
<protein>
    <submittedName>
        <fullName evidence="10">ABC-2 type transport system permease protein</fullName>
    </submittedName>
</protein>
<dbReference type="AlphaFoldDB" id="A0A1C4BI15"/>
<sequence length="368" mass="40334">MMRIIAIAKRVLKELLRDKRTLALIFIAPLVILALLSYIFNVNTTTNATIGAVNVEQTLRTTLDDTSKINVKTYGDNESAKRALADEKVDAIIRNTDGDLYVTYANTDVGKTNVTKAALQGALTKNKMTQLAKAVKTMQEKLPTGRQVIQSSTSSPTIHNSYNYGDGDSTFFDKMMPIMIGFFIFLFVFLISGMALLKERTSGTLDRLLATPVKRSDIVFAYLISYGIVAIVQTLLIVGFSVTLLHVEVAGSIWLVTVTTVLIALVALSFGIFISTFAKSEFQMIQFMPIVVIPQLFFSGLIPLSAMGTWAQWLASILPLKYGASALNTVILKGGNFDNILGNLLALVVFIVILSVGNIIGLKRYRKV</sequence>
<dbReference type="PANTHER" id="PTHR30294:SF38">
    <property type="entry name" value="TRANSPORT PERMEASE PROTEIN"/>
    <property type="match status" value="1"/>
</dbReference>
<evidence type="ECO:0000259" key="9">
    <source>
        <dbReference type="PROSITE" id="PS51012"/>
    </source>
</evidence>
<gene>
    <name evidence="10" type="ORF">GA0061074_11141</name>
</gene>
<dbReference type="GO" id="GO:0005886">
    <property type="term" value="C:plasma membrane"/>
    <property type="evidence" value="ECO:0007669"/>
    <property type="project" value="UniProtKB-SubCell"/>
</dbReference>
<dbReference type="GO" id="GO:0140359">
    <property type="term" value="F:ABC-type transporter activity"/>
    <property type="evidence" value="ECO:0007669"/>
    <property type="project" value="InterPro"/>
</dbReference>
<proteinExistence type="inferred from homology"/>
<dbReference type="InterPro" id="IPR051449">
    <property type="entry name" value="ABC-2_transporter_component"/>
</dbReference>
<evidence type="ECO:0000313" key="11">
    <source>
        <dbReference type="Proteomes" id="UP000199268"/>
    </source>
</evidence>
<evidence type="ECO:0000256" key="6">
    <source>
        <dbReference type="ARBA" id="ARBA00022989"/>
    </source>
</evidence>
<keyword evidence="7 8" id="KW-0472">Membrane</keyword>
<feature type="transmembrane region" description="Helical" evidence="8">
    <location>
        <begin position="218"/>
        <end position="247"/>
    </location>
</feature>
<comment type="subcellular location">
    <subcellularLocation>
        <location evidence="1">Cell membrane</location>
        <topology evidence="1">Multi-pass membrane protein</topology>
    </subcellularLocation>
</comment>
<name>A0A1C4BI15_9LACO</name>
<organism evidence="10 11">
    <name type="scientific">Weissella bombi</name>
    <dbReference type="NCBI Taxonomy" id="1505725"/>
    <lineage>
        <taxon>Bacteria</taxon>
        <taxon>Bacillati</taxon>
        <taxon>Bacillota</taxon>
        <taxon>Bacilli</taxon>
        <taxon>Lactobacillales</taxon>
        <taxon>Lactobacillaceae</taxon>
        <taxon>Weissella</taxon>
    </lineage>
</organism>
<feature type="transmembrane region" description="Helical" evidence="8">
    <location>
        <begin position="21"/>
        <end position="40"/>
    </location>
</feature>
<dbReference type="Proteomes" id="UP000199268">
    <property type="component" value="Unassembled WGS sequence"/>
</dbReference>
<dbReference type="STRING" id="1505725.GA0061074_11141"/>
<feature type="domain" description="ABC transmembrane type-2" evidence="9">
    <location>
        <begin position="125"/>
        <end position="365"/>
    </location>
</feature>
<keyword evidence="5 8" id="KW-0812">Transmembrane</keyword>
<feature type="transmembrane region" description="Helical" evidence="8">
    <location>
        <begin position="253"/>
        <end position="278"/>
    </location>
</feature>
<feature type="transmembrane region" description="Helical" evidence="8">
    <location>
        <begin position="178"/>
        <end position="197"/>
    </location>
</feature>
<evidence type="ECO:0000256" key="1">
    <source>
        <dbReference type="ARBA" id="ARBA00004651"/>
    </source>
</evidence>
<feature type="transmembrane region" description="Helical" evidence="8">
    <location>
        <begin position="290"/>
        <end position="313"/>
    </location>
</feature>
<reference evidence="11" key="1">
    <citation type="submission" date="2016-08" db="EMBL/GenBank/DDBJ databases">
        <authorList>
            <person name="Varghese N."/>
            <person name="Submissions Spin"/>
        </authorList>
    </citation>
    <scope>NUCLEOTIDE SEQUENCE [LARGE SCALE GENOMIC DNA]</scope>
    <source>
        <strain evidence="11">R-53094</strain>
    </source>
</reference>
<accession>A0A1C4BI15</accession>
<dbReference type="InterPro" id="IPR013525">
    <property type="entry name" value="ABC2_TM"/>
</dbReference>